<accession>A0A166WMC2</accession>
<comment type="cofactor">
    <cofactor evidence="1 8">
        <name>heme</name>
        <dbReference type="ChEBI" id="CHEBI:30413"/>
    </cofactor>
</comment>
<sequence>MALVARTSSRLFLGVELCRNQDWIRLSSAYTHVVFQAVQYLRQFPPIIRPVANQFLPVCQQTRAALKACREFLRPFVAARQAKKAEAARNGESEPVYDDALDWCQKEYAADRDPADSQISLAMVAIHPTTDQLTETMIQIARHPELFDALRREITTVLGKQGIQKTALHDLKLLDSVIKESQRLKPVSIANFRRVVVKDVTLSNGLRLKKGENVWIDVVHMWDSDTWEDAGKFDPYRFVKLRGTPKDHLAHLVSTSPDHMGFGHGRQACPGRFFAAHEMKILLCHLLLKYDWKLPEGFEFSSLAYGLSLISNPGTKLLIRRRKEELDLDLLDIED</sequence>
<evidence type="ECO:0000313" key="10">
    <source>
        <dbReference type="Proteomes" id="UP000076584"/>
    </source>
</evidence>
<dbReference type="AlphaFoldDB" id="A0A166WMC2"/>
<evidence type="ECO:0000256" key="8">
    <source>
        <dbReference type="PIRSR" id="PIRSR602403-1"/>
    </source>
</evidence>
<dbReference type="Gene3D" id="1.10.630.10">
    <property type="entry name" value="Cytochrome P450"/>
    <property type="match status" value="1"/>
</dbReference>
<keyword evidence="4 8" id="KW-0479">Metal-binding</keyword>
<dbReference type="PRINTS" id="PR00465">
    <property type="entry name" value="EP450IV"/>
</dbReference>
<evidence type="ECO:0000256" key="1">
    <source>
        <dbReference type="ARBA" id="ARBA00001971"/>
    </source>
</evidence>
<keyword evidence="6 8" id="KW-0408">Iron</keyword>
<protein>
    <submittedName>
        <fullName evidence="9">Cytochrome p450</fullName>
    </submittedName>
</protein>
<dbReference type="InterPro" id="IPR002403">
    <property type="entry name" value="Cyt_P450_E_grp-IV"/>
</dbReference>
<dbReference type="STRING" id="1573173.A0A166WMC2"/>
<evidence type="ECO:0000256" key="5">
    <source>
        <dbReference type="ARBA" id="ARBA00023002"/>
    </source>
</evidence>
<evidence type="ECO:0000256" key="7">
    <source>
        <dbReference type="ARBA" id="ARBA00023033"/>
    </source>
</evidence>
<dbReference type="GO" id="GO:0016705">
    <property type="term" value="F:oxidoreductase activity, acting on paired donors, with incorporation or reduction of molecular oxygen"/>
    <property type="evidence" value="ECO:0007669"/>
    <property type="project" value="InterPro"/>
</dbReference>
<dbReference type="GO" id="GO:0005506">
    <property type="term" value="F:iron ion binding"/>
    <property type="evidence" value="ECO:0007669"/>
    <property type="project" value="InterPro"/>
</dbReference>
<dbReference type="Pfam" id="PF00067">
    <property type="entry name" value="p450"/>
    <property type="match status" value="1"/>
</dbReference>
<reference evidence="9 10" key="1">
    <citation type="submission" date="2015-06" db="EMBL/GenBank/DDBJ databases">
        <title>Survival trade-offs in plant roots during colonization by closely related pathogenic and mutualistic fungi.</title>
        <authorList>
            <person name="Hacquard S."/>
            <person name="Kracher B."/>
            <person name="Hiruma K."/>
            <person name="Weinman A."/>
            <person name="Muench P."/>
            <person name="Garrido Oter R."/>
            <person name="Ver Loren van Themaat E."/>
            <person name="Dallerey J.-F."/>
            <person name="Damm U."/>
            <person name="Henrissat B."/>
            <person name="Lespinet O."/>
            <person name="Thon M."/>
            <person name="Kemen E."/>
            <person name="McHardy A.C."/>
            <person name="Schulze-Lefert P."/>
            <person name="O'Connell R.J."/>
        </authorList>
    </citation>
    <scope>NUCLEOTIDE SEQUENCE [LARGE SCALE GENOMIC DNA]</scope>
    <source>
        <strain evidence="9 10">MAFF 238704</strain>
    </source>
</reference>
<evidence type="ECO:0000256" key="4">
    <source>
        <dbReference type="ARBA" id="ARBA00022723"/>
    </source>
</evidence>
<evidence type="ECO:0000256" key="6">
    <source>
        <dbReference type="ARBA" id="ARBA00023004"/>
    </source>
</evidence>
<keyword evidence="5" id="KW-0560">Oxidoreductase</keyword>
<evidence type="ECO:0000313" key="9">
    <source>
        <dbReference type="EMBL" id="KZL75806.1"/>
    </source>
</evidence>
<dbReference type="CDD" id="cd11041">
    <property type="entry name" value="CYP503A1-like"/>
    <property type="match status" value="1"/>
</dbReference>
<evidence type="ECO:0000256" key="3">
    <source>
        <dbReference type="ARBA" id="ARBA00022617"/>
    </source>
</evidence>
<name>A0A166WMC2_COLIC</name>
<comment type="similarity">
    <text evidence="2">Belongs to the cytochrome P450 family.</text>
</comment>
<dbReference type="InterPro" id="IPR001128">
    <property type="entry name" value="Cyt_P450"/>
</dbReference>
<dbReference type="PRINTS" id="PR00385">
    <property type="entry name" value="P450"/>
</dbReference>
<dbReference type="Proteomes" id="UP000076584">
    <property type="component" value="Unassembled WGS sequence"/>
</dbReference>
<comment type="caution">
    <text evidence="9">The sequence shown here is derived from an EMBL/GenBank/DDBJ whole genome shotgun (WGS) entry which is preliminary data.</text>
</comment>
<keyword evidence="7" id="KW-0503">Monooxygenase</keyword>
<proteinExistence type="inferred from homology"/>
<dbReference type="PANTHER" id="PTHR46206:SF2">
    <property type="entry name" value="CYTOCHROME P450 MONOOXYGENASE AUSG-RELATED"/>
    <property type="match status" value="1"/>
</dbReference>
<keyword evidence="3 8" id="KW-0349">Heme</keyword>
<dbReference type="InterPro" id="IPR036396">
    <property type="entry name" value="Cyt_P450_sf"/>
</dbReference>
<organism evidence="9 10">
    <name type="scientific">Colletotrichum incanum</name>
    <name type="common">Soybean anthracnose fungus</name>
    <dbReference type="NCBI Taxonomy" id="1573173"/>
    <lineage>
        <taxon>Eukaryota</taxon>
        <taxon>Fungi</taxon>
        <taxon>Dikarya</taxon>
        <taxon>Ascomycota</taxon>
        <taxon>Pezizomycotina</taxon>
        <taxon>Sordariomycetes</taxon>
        <taxon>Hypocreomycetidae</taxon>
        <taxon>Glomerellales</taxon>
        <taxon>Glomerellaceae</taxon>
        <taxon>Colletotrichum</taxon>
        <taxon>Colletotrichum spaethianum species complex</taxon>
    </lineage>
</organism>
<keyword evidence="10" id="KW-1185">Reference proteome</keyword>
<gene>
    <name evidence="9" type="ORF">CI238_09951</name>
</gene>
<evidence type="ECO:0000256" key="2">
    <source>
        <dbReference type="ARBA" id="ARBA00010617"/>
    </source>
</evidence>
<feature type="binding site" description="axial binding residue" evidence="8">
    <location>
        <position position="269"/>
    </location>
    <ligand>
        <name>heme</name>
        <dbReference type="ChEBI" id="CHEBI:30413"/>
    </ligand>
    <ligandPart>
        <name>Fe</name>
        <dbReference type="ChEBI" id="CHEBI:18248"/>
    </ligandPart>
</feature>
<dbReference type="SUPFAM" id="SSF48264">
    <property type="entry name" value="Cytochrome P450"/>
    <property type="match status" value="1"/>
</dbReference>
<dbReference type="GO" id="GO:0004497">
    <property type="term" value="F:monooxygenase activity"/>
    <property type="evidence" value="ECO:0007669"/>
    <property type="project" value="UniProtKB-KW"/>
</dbReference>
<dbReference type="EMBL" id="LFIW01002299">
    <property type="protein sequence ID" value="KZL75806.1"/>
    <property type="molecule type" value="Genomic_DNA"/>
</dbReference>
<dbReference type="PANTHER" id="PTHR46206">
    <property type="entry name" value="CYTOCHROME P450"/>
    <property type="match status" value="1"/>
</dbReference>
<dbReference type="GO" id="GO:0020037">
    <property type="term" value="F:heme binding"/>
    <property type="evidence" value="ECO:0007669"/>
    <property type="project" value="InterPro"/>
</dbReference>